<feature type="compositionally biased region" description="Gly residues" evidence="1">
    <location>
        <begin position="90"/>
        <end position="103"/>
    </location>
</feature>
<evidence type="ECO:0000313" key="3">
    <source>
        <dbReference type="EMBL" id="CAD6225695.1"/>
    </source>
</evidence>
<dbReference type="Proteomes" id="UP000604825">
    <property type="component" value="Unassembled WGS sequence"/>
</dbReference>
<keyword evidence="2" id="KW-1133">Transmembrane helix</keyword>
<dbReference type="PANTHER" id="PTHR36393:SF1">
    <property type="entry name" value="SULFATE ADENYLYLTRANSFERASE SUBUNIT"/>
    <property type="match status" value="1"/>
</dbReference>
<reference evidence="3" key="1">
    <citation type="submission" date="2020-10" db="EMBL/GenBank/DDBJ databases">
        <authorList>
            <person name="Han B."/>
            <person name="Lu T."/>
            <person name="Zhao Q."/>
            <person name="Huang X."/>
            <person name="Zhao Y."/>
        </authorList>
    </citation>
    <scope>NUCLEOTIDE SEQUENCE</scope>
</reference>
<keyword evidence="2" id="KW-0812">Transmembrane</keyword>
<name>A0A811NLF2_9POAL</name>
<evidence type="ECO:0000256" key="1">
    <source>
        <dbReference type="SAM" id="MobiDB-lite"/>
    </source>
</evidence>
<dbReference type="PANTHER" id="PTHR36393">
    <property type="entry name" value="SULFATE ADENYLYLTRANSFERASE SUBUNIT"/>
    <property type="match status" value="1"/>
</dbReference>
<comment type="caution">
    <text evidence="3">The sequence shown here is derived from an EMBL/GenBank/DDBJ whole genome shotgun (WGS) entry which is preliminary data.</text>
</comment>
<organism evidence="3 4">
    <name type="scientific">Miscanthus lutarioriparius</name>
    <dbReference type="NCBI Taxonomy" id="422564"/>
    <lineage>
        <taxon>Eukaryota</taxon>
        <taxon>Viridiplantae</taxon>
        <taxon>Streptophyta</taxon>
        <taxon>Embryophyta</taxon>
        <taxon>Tracheophyta</taxon>
        <taxon>Spermatophyta</taxon>
        <taxon>Magnoliopsida</taxon>
        <taxon>Liliopsida</taxon>
        <taxon>Poales</taxon>
        <taxon>Poaceae</taxon>
        <taxon>PACMAD clade</taxon>
        <taxon>Panicoideae</taxon>
        <taxon>Andropogonodae</taxon>
        <taxon>Andropogoneae</taxon>
        <taxon>Saccharinae</taxon>
        <taxon>Miscanthus</taxon>
    </lineage>
</organism>
<dbReference type="AlphaFoldDB" id="A0A811NLF2"/>
<accession>A0A811NLF2</accession>
<evidence type="ECO:0000256" key="2">
    <source>
        <dbReference type="SAM" id="Phobius"/>
    </source>
</evidence>
<feature type="region of interest" description="Disordered" evidence="1">
    <location>
        <begin position="84"/>
        <end position="103"/>
    </location>
</feature>
<dbReference type="OrthoDB" id="2017354at2759"/>
<keyword evidence="4" id="KW-1185">Reference proteome</keyword>
<sequence length="214" mass="23057">MSPARPPPTSPRLRDGVLPSFDAGRFPSIPGRLSLRSFARAGRVYCLFSGGDSRKKQDEARKALENALGKKKAEFDKWGVEIERRRQRGQPGGPAAGGGGWSGGGRWFRRLTGGGFWDAAKQTVFTILGIIGAFFLIANFNVLVAAVINSLLLVLRQIRCILSFIALCVKQGALVEKSGPKSSTLGSSNVAGVPVKERAGMSAKERVVRKWGMD</sequence>
<proteinExistence type="predicted"/>
<dbReference type="EMBL" id="CAJGYO010000004">
    <property type="protein sequence ID" value="CAD6225695.1"/>
    <property type="molecule type" value="Genomic_DNA"/>
</dbReference>
<feature type="transmembrane region" description="Helical" evidence="2">
    <location>
        <begin position="124"/>
        <end position="155"/>
    </location>
</feature>
<evidence type="ECO:0000313" key="4">
    <source>
        <dbReference type="Proteomes" id="UP000604825"/>
    </source>
</evidence>
<protein>
    <submittedName>
        <fullName evidence="3">Uncharacterized protein</fullName>
    </submittedName>
</protein>
<gene>
    <name evidence="3" type="ORF">NCGR_LOCUS17682</name>
</gene>
<keyword evidence="2" id="KW-0472">Membrane</keyword>